<dbReference type="AlphaFoldDB" id="A0A914YJY0"/>
<sequence>MTANNGFKQLSNENNCLYTLHNQMDNKLTTTTPGIVGVGWDDLSNKMTLPILATKFDHCKTTPDGHFLIPDNVLAIPVQEVFIDRSARSYKSYDDVEKENIQAERAEFSSFVGGGTYAKGNQDTKKRFSNKNTMMLEAKIGYKAFTFIAETQELDAAFQQKIDEIIESIYEERLVLAQYQAECLIRDYGTHIVNKALTGASMKYKAFNLKLPQHFWG</sequence>
<keyword evidence="1" id="KW-1185">Reference proteome</keyword>
<proteinExistence type="predicted"/>
<evidence type="ECO:0000313" key="2">
    <source>
        <dbReference type="WBParaSite" id="PSU_v2.g19838.t1"/>
    </source>
</evidence>
<protein>
    <submittedName>
        <fullName evidence="2">Perforin-2</fullName>
    </submittedName>
</protein>
<accession>A0A914YJY0</accession>
<reference evidence="2" key="1">
    <citation type="submission" date="2022-11" db="UniProtKB">
        <authorList>
            <consortium name="WormBaseParasite"/>
        </authorList>
    </citation>
    <scope>IDENTIFICATION</scope>
</reference>
<organism evidence="1 2">
    <name type="scientific">Panagrolaimus superbus</name>
    <dbReference type="NCBI Taxonomy" id="310955"/>
    <lineage>
        <taxon>Eukaryota</taxon>
        <taxon>Metazoa</taxon>
        <taxon>Ecdysozoa</taxon>
        <taxon>Nematoda</taxon>
        <taxon>Chromadorea</taxon>
        <taxon>Rhabditida</taxon>
        <taxon>Tylenchina</taxon>
        <taxon>Panagrolaimomorpha</taxon>
        <taxon>Panagrolaimoidea</taxon>
        <taxon>Panagrolaimidae</taxon>
        <taxon>Panagrolaimus</taxon>
    </lineage>
</organism>
<dbReference type="WBParaSite" id="PSU_v2.g19838.t1">
    <property type="protein sequence ID" value="PSU_v2.g19838.t1"/>
    <property type="gene ID" value="PSU_v2.g19838"/>
</dbReference>
<evidence type="ECO:0000313" key="1">
    <source>
        <dbReference type="Proteomes" id="UP000887577"/>
    </source>
</evidence>
<dbReference type="Proteomes" id="UP000887577">
    <property type="component" value="Unplaced"/>
</dbReference>
<name>A0A914YJY0_9BILA</name>